<gene>
    <name evidence="2" type="ORF">DWE98_20040</name>
</gene>
<keyword evidence="2" id="KW-0413">Isomerase</keyword>
<dbReference type="RefSeq" id="WP_114831069.1">
    <property type="nucleotide sequence ID" value="NZ_QQTO01000034.1"/>
</dbReference>
<dbReference type="PANTHER" id="PTHR12110:SF21">
    <property type="entry name" value="XYLOSE ISOMERASE-LIKE TIM BARREL DOMAIN-CONTAINING PROTEIN"/>
    <property type="match status" value="1"/>
</dbReference>
<feature type="domain" description="Xylose isomerase-like TIM barrel" evidence="1">
    <location>
        <begin position="29"/>
        <end position="319"/>
    </location>
</feature>
<reference evidence="3" key="1">
    <citation type="submission" date="2018-07" db="EMBL/GenBank/DDBJ databases">
        <authorList>
            <person name="Safronova V.I."/>
            <person name="Chirak E.R."/>
            <person name="Sazanova A.L."/>
        </authorList>
    </citation>
    <scope>NUCLEOTIDE SEQUENCE [LARGE SCALE GENOMIC DNA]</scope>
    <source>
        <strain evidence="3">RCAM04685</strain>
    </source>
</reference>
<proteinExistence type="predicted"/>
<evidence type="ECO:0000259" key="1">
    <source>
        <dbReference type="Pfam" id="PF01261"/>
    </source>
</evidence>
<dbReference type="OrthoDB" id="9779184at2"/>
<dbReference type="EMBL" id="QQTP01000011">
    <property type="protein sequence ID" value="RDJ22190.1"/>
    <property type="molecule type" value="Genomic_DNA"/>
</dbReference>
<evidence type="ECO:0000313" key="3">
    <source>
        <dbReference type="Proteomes" id="UP000255207"/>
    </source>
</evidence>
<dbReference type="InterPro" id="IPR050312">
    <property type="entry name" value="IolE/XylAMocC-like"/>
</dbReference>
<evidence type="ECO:0000313" key="2">
    <source>
        <dbReference type="EMBL" id="RDJ22190.1"/>
    </source>
</evidence>
<dbReference type="PANTHER" id="PTHR12110">
    <property type="entry name" value="HYDROXYPYRUVATE ISOMERASE"/>
    <property type="match status" value="1"/>
</dbReference>
<organism evidence="2 3">
    <name type="scientific">Bosea caraganae</name>
    <dbReference type="NCBI Taxonomy" id="2763117"/>
    <lineage>
        <taxon>Bacteria</taxon>
        <taxon>Pseudomonadati</taxon>
        <taxon>Pseudomonadota</taxon>
        <taxon>Alphaproteobacteria</taxon>
        <taxon>Hyphomicrobiales</taxon>
        <taxon>Boseaceae</taxon>
        <taxon>Bosea</taxon>
    </lineage>
</organism>
<dbReference type="InterPro" id="IPR013022">
    <property type="entry name" value="Xyl_isomerase-like_TIM-brl"/>
</dbReference>
<name>A0A370L2L6_9HYPH</name>
<accession>A0A370L2L6</accession>
<dbReference type="Pfam" id="PF01261">
    <property type="entry name" value="AP_endonuc_2"/>
    <property type="match status" value="1"/>
</dbReference>
<protein>
    <submittedName>
        <fullName evidence="2">Sugar phosphate isomerase/epimerase</fullName>
    </submittedName>
</protein>
<keyword evidence="3" id="KW-1185">Reference proteome</keyword>
<dbReference type="InterPro" id="IPR036237">
    <property type="entry name" value="Xyl_isomerase-like_sf"/>
</dbReference>
<comment type="caution">
    <text evidence="2">The sequence shown here is derived from an EMBL/GenBank/DDBJ whole genome shotgun (WGS) entry which is preliminary data.</text>
</comment>
<sequence length="355" mass="39345">MRTIKGPGLFIAQFIDANEQLSTLDGMCAWAASLGFKGLQVPTWQSHMLDLAKAAESQAYCDEFLGTLARHGLELTELTCQRHGHLLAVHPAYDATVDGFAPAAVRGNPEARAEWAKGQLLLAAKAARQLGVDKIVSFSGSLLWPYFYPYPPAPEGLVDAGFRELARRWRPILDAYDEAGIDLCFELHPSEDLHDGATFERFLALVDGHKRCNLLYDPSHFLLQHMDYLGFIEIYHERIKAFHVKDAEFRPSARSGVYGGYQDWAGRPGRFRSPGDGQIDFRTIFSLLTAHGYDGWACLEWECYLKDRYRGAAEGAAFIAGHIIPVTEAAFDATMRPAIDEAQIGAVLGLGKPAR</sequence>
<dbReference type="Proteomes" id="UP000255207">
    <property type="component" value="Unassembled WGS sequence"/>
</dbReference>
<dbReference type="GO" id="GO:0016853">
    <property type="term" value="F:isomerase activity"/>
    <property type="evidence" value="ECO:0007669"/>
    <property type="project" value="UniProtKB-KW"/>
</dbReference>
<dbReference type="SUPFAM" id="SSF51658">
    <property type="entry name" value="Xylose isomerase-like"/>
    <property type="match status" value="1"/>
</dbReference>
<dbReference type="AlphaFoldDB" id="A0A370L2L6"/>
<dbReference type="Gene3D" id="3.20.20.150">
    <property type="entry name" value="Divalent-metal-dependent TIM barrel enzymes"/>
    <property type="match status" value="1"/>
</dbReference>